<gene>
    <name evidence="4" type="ORF">KUF71_005782</name>
</gene>
<comment type="caution">
    <text evidence="4">The sequence shown here is derived from an EMBL/GenBank/DDBJ whole genome shotgun (WGS) entry which is preliminary data.</text>
</comment>
<feature type="compositionally biased region" description="Basic residues" evidence="2">
    <location>
        <begin position="49"/>
        <end position="58"/>
    </location>
</feature>
<dbReference type="SMART" id="SM00355">
    <property type="entry name" value="ZnF_C2H2"/>
    <property type="match status" value="1"/>
</dbReference>
<accession>A0AAE1H5Y2</accession>
<evidence type="ECO:0000313" key="5">
    <source>
        <dbReference type="Proteomes" id="UP001219518"/>
    </source>
</evidence>
<feature type="region of interest" description="Disordered" evidence="2">
    <location>
        <begin position="49"/>
        <end position="74"/>
    </location>
</feature>
<protein>
    <submittedName>
        <fullName evidence="4">Longitudinals lacking protein, isoforms A/B/D/L</fullName>
    </submittedName>
</protein>
<keyword evidence="1" id="KW-0479">Metal-binding</keyword>
<keyword evidence="1" id="KW-0863">Zinc-finger</keyword>
<dbReference type="EMBL" id="JAHWGI010000440">
    <property type="protein sequence ID" value="KAK3915475.1"/>
    <property type="molecule type" value="Genomic_DNA"/>
</dbReference>
<evidence type="ECO:0000256" key="1">
    <source>
        <dbReference type="PROSITE-ProRule" id="PRU00042"/>
    </source>
</evidence>
<evidence type="ECO:0000259" key="3">
    <source>
        <dbReference type="PROSITE" id="PS50157"/>
    </source>
</evidence>
<reference evidence="4" key="1">
    <citation type="submission" date="2021-07" db="EMBL/GenBank/DDBJ databases">
        <authorList>
            <person name="Catto M.A."/>
            <person name="Jacobson A."/>
            <person name="Kennedy G."/>
            <person name="Labadie P."/>
            <person name="Hunt B.G."/>
            <person name="Srinivasan R."/>
        </authorList>
    </citation>
    <scope>NUCLEOTIDE SEQUENCE</scope>
    <source>
        <strain evidence="4">PL_HMW_Pooled</strain>
        <tissue evidence="4">Head</tissue>
    </source>
</reference>
<keyword evidence="1" id="KW-0862">Zinc</keyword>
<dbReference type="InterPro" id="IPR013087">
    <property type="entry name" value="Znf_C2H2_type"/>
</dbReference>
<dbReference type="PROSITE" id="PS50157">
    <property type="entry name" value="ZINC_FINGER_C2H2_2"/>
    <property type="match status" value="1"/>
</dbReference>
<keyword evidence="5" id="KW-1185">Reference proteome</keyword>
<dbReference type="InterPro" id="IPR036236">
    <property type="entry name" value="Znf_C2H2_sf"/>
</dbReference>
<dbReference type="AlphaFoldDB" id="A0AAE1H5Y2"/>
<evidence type="ECO:0000313" key="4">
    <source>
        <dbReference type="EMBL" id="KAK3915475.1"/>
    </source>
</evidence>
<sequence>MPWTSYFVAGPGGRQQVYSHKESLIRHCRFECGKLPQFQCPHCPHRASQRSNLRRHVRSSHDATGTPGTPGGYV</sequence>
<feature type="domain" description="C2H2-type" evidence="3">
    <location>
        <begin position="38"/>
        <end position="66"/>
    </location>
</feature>
<reference evidence="4" key="2">
    <citation type="journal article" date="2023" name="BMC Genomics">
        <title>Pest status, molecular evolution, and epigenetic factors derived from the genome assembly of Frankliniella fusca, a thysanopteran phytovirus vector.</title>
        <authorList>
            <person name="Catto M.A."/>
            <person name="Labadie P.E."/>
            <person name="Jacobson A.L."/>
            <person name="Kennedy G.G."/>
            <person name="Srinivasan R."/>
            <person name="Hunt B.G."/>
        </authorList>
    </citation>
    <scope>NUCLEOTIDE SEQUENCE</scope>
    <source>
        <strain evidence="4">PL_HMW_Pooled</strain>
    </source>
</reference>
<evidence type="ECO:0000256" key="2">
    <source>
        <dbReference type="SAM" id="MobiDB-lite"/>
    </source>
</evidence>
<dbReference type="Gene3D" id="3.30.160.60">
    <property type="entry name" value="Classic Zinc Finger"/>
    <property type="match status" value="1"/>
</dbReference>
<dbReference type="SUPFAM" id="SSF57667">
    <property type="entry name" value="beta-beta-alpha zinc fingers"/>
    <property type="match status" value="1"/>
</dbReference>
<proteinExistence type="predicted"/>
<name>A0AAE1H5Y2_9NEOP</name>
<dbReference type="GO" id="GO:0008270">
    <property type="term" value="F:zinc ion binding"/>
    <property type="evidence" value="ECO:0007669"/>
    <property type="project" value="UniProtKB-KW"/>
</dbReference>
<organism evidence="4 5">
    <name type="scientific">Frankliniella fusca</name>
    <dbReference type="NCBI Taxonomy" id="407009"/>
    <lineage>
        <taxon>Eukaryota</taxon>
        <taxon>Metazoa</taxon>
        <taxon>Ecdysozoa</taxon>
        <taxon>Arthropoda</taxon>
        <taxon>Hexapoda</taxon>
        <taxon>Insecta</taxon>
        <taxon>Pterygota</taxon>
        <taxon>Neoptera</taxon>
        <taxon>Paraneoptera</taxon>
        <taxon>Thysanoptera</taxon>
        <taxon>Terebrantia</taxon>
        <taxon>Thripoidea</taxon>
        <taxon>Thripidae</taxon>
        <taxon>Frankliniella</taxon>
    </lineage>
</organism>
<dbReference type="Proteomes" id="UP001219518">
    <property type="component" value="Unassembled WGS sequence"/>
</dbReference>